<evidence type="ECO:0000256" key="1">
    <source>
        <dbReference type="SAM" id="MobiDB-lite"/>
    </source>
</evidence>
<gene>
    <name evidence="2" type="ORF">AVDCRST_MAG13-953</name>
</gene>
<protein>
    <submittedName>
        <fullName evidence="2">Energy-dependent translational throttle protein EttA</fullName>
    </submittedName>
</protein>
<feature type="compositionally biased region" description="Low complexity" evidence="1">
    <location>
        <begin position="246"/>
        <end position="255"/>
    </location>
</feature>
<feature type="compositionally biased region" description="Basic and acidic residues" evidence="1">
    <location>
        <begin position="126"/>
        <end position="148"/>
    </location>
</feature>
<feature type="compositionally biased region" description="Low complexity" evidence="1">
    <location>
        <begin position="172"/>
        <end position="184"/>
    </location>
</feature>
<dbReference type="AlphaFoldDB" id="A0A6J4RTY6"/>
<sequence length="555" mass="59510">VLPRVQAVRVHDAPRHQARAAGQDGLQRPDARLLQGGEDRRARLQRRGQVDAAQDHGRPGRRHLGRRPAASGRHGRLPRAGAAPGRVQDGEGERRGRRAGDEAPARALQRARDELLRRDRGRVRRAAGEDRRGRRVEPRHPARVRDGRPALPAAGVRGHEPLGRRAPPRGPVPAAALPARPAAPRRADEPPGRRLGLLARAAPRRLPRRRRGRDPRPVLPGQRRGLDPRARPRQGHPLRGQLHRLAAGQGEAPAAGGPPGQGAPAPDLRRARVGAHEPQGAADEVQGPPGPLRGARGRRAAAEARGGHDPHPAGAAAGRHGHRGRQPAQGLRRQAPLRRPLVLPAARGDRRRGRRERRGQDDAVQAHHGPGAARRRLDHRGRHGAAGLRRPVPRRPGPEQDRLGGDHGRPGLGHGRQAGAQLAPVRGGLQLQEDRPAEEGRQALRRRAQPGPPGQAPAPRRQPAASRRADERPGRGDPAGAGERAPAVLGLRGGHLPRSLVPGPHRHPRPRLRGRVARGVVPGELRGLRGVPPHAPGRGGRPAPPPAVQEAHADL</sequence>
<feature type="compositionally biased region" description="Basic and acidic residues" evidence="1">
    <location>
        <begin position="88"/>
        <end position="118"/>
    </location>
</feature>
<dbReference type="EMBL" id="CADCVO010000146">
    <property type="protein sequence ID" value="CAA9477605.1"/>
    <property type="molecule type" value="Genomic_DNA"/>
</dbReference>
<feature type="compositionally biased region" description="Low complexity" evidence="1">
    <location>
        <begin position="457"/>
        <end position="466"/>
    </location>
</feature>
<feature type="compositionally biased region" description="Basic residues" evidence="1">
    <location>
        <begin position="373"/>
        <end position="383"/>
    </location>
</feature>
<reference evidence="2" key="1">
    <citation type="submission" date="2020-02" db="EMBL/GenBank/DDBJ databases">
        <authorList>
            <person name="Meier V. D."/>
        </authorList>
    </citation>
    <scope>NUCLEOTIDE SEQUENCE</scope>
    <source>
        <strain evidence="2">AVDCRST_MAG13</strain>
    </source>
</reference>
<feature type="non-terminal residue" evidence="2">
    <location>
        <position position="1"/>
    </location>
</feature>
<feature type="compositionally biased region" description="Basic residues" evidence="1">
    <location>
        <begin position="202"/>
        <end position="213"/>
    </location>
</feature>
<organism evidence="2">
    <name type="scientific">uncultured Solirubrobacteraceae bacterium</name>
    <dbReference type="NCBI Taxonomy" id="1162706"/>
    <lineage>
        <taxon>Bacteria</taxon>
        <taxon>Bacillati</taxon>
        <taxon>Actinomycetota</taxon>
        <taxon>Thermoleophilia</taxon>
        <taxon>Solirubrobacterales</taxon>
        <taxon>Solirubrobacteraceae</taxon>
        <taxon>environmental samples</taxon>
    </lineage>
</organism>
<feature type="compositionally biased region" description="Basic and acidic residues" evidence="1">
    <location>
        <begin position="432"/>
        <end position="442"/>
    </location>
</feature>
<feature type="region of interest" description="Disordered" evidence="1">
    <location>
        <begin position="10"/>
        <end position="555"/>
    </location>
</feature>
<evidence type="ECO:0000313" key="2">
    <source>
        <dbReference type="EMBL" id="CAA9477605.1"/>
    </source>
</evidence>
<accession>A0A6J4RTY6</accession>
<name>A0A6J4RTY6_9ACTN</name>
<feature type="compositionally biased region" description="Basic and acidic residues" evidence="1">
    <location>
        <begin position="300"/>
        <end position="311"/>
    </location>
</feature>
<feature type="compositionally biased region" description="Basic and acidic residues" evidence="1">
    <location>
        <begin position="396"/>
        <end position="409"/>
    </location>
</feature>
<feature type="compositionally biased region" description="Basic and acidic residues" evidence="1">
    <location>
        <begin position="27"/>
        <end position="42"/>
    </location>
</feature>
<feature type="compositionally biased region" description="Basic residues" evidence="1">
    <location>
        <begin position="504"/>
        <end position="516"/>
    </location>
</feature>
<feature type="non-terminal residue" evidence="2">
    <location>
        <position position="555"/>
    </location>
</feature>
<proteinExistence type="predicted"/>